<evidence type="ECO:0000256" key="4">
    <source>
        <dbReference type="ARBA" id="ARBA00022989"/>
    </source>
</evidence>
<dbReference type="Pfam" id="PF00482">
    <property type="entry name" value="T2SSF"/>
    <property type="match status" value="1"/>
</dbReference>
<evidence type="ECO:0000256" key="3">
    <source>
        <dbReference type="ARBA" id="ARBA00022692"/>
    </source>
</evidence>
<dbReference type="Proteomes" id="UP000809440">
    <property type="component" value="Unassembled WGS sequence"/>
</dbReference>
<evidence type="ECO:0000313" key="11">
    <source>
        <dbReference type="Proteomes" id="UP000755667"/>
    </source>
</evidence>
<gene>
    <name evidence="9" type="ORF">JQX41_18875</name>
    <name evidence="10" type="ORF">JQX48_18895</name>
</gene>
<feature type="domain" description="Type II secretion system protein GspF" evidence="8">
    <location>
        <begin position="163"/>
        <end position="287"/>
    </location>
</feature>
<dbReference type="Gene3D" id="1.20.81.30">
    <property type="entry name" value="Type II secretion system (T2SS), domain F"/>
    <property type="match status" value="1"/>
</dbReference>
<name>A0A9Q2P0J1_9RHOB</name>
<organism evidence="9 11">
    <name type="scientific">Marivita cryptomonadis</name>
    <dbReference type="NCBI Taxonomy" id="505252"/>
    <lineage>
        <taxon>Bacteria</taxon>
        <taxon>Pseudomonadati</taxon>
        <taxon>Pseudomonadota</taxon>
        <taxon>Alphaproteobacteria</taxon>
        <taxon>Rhodobacterales</taxon>
        <taxon>Roseobacteraceae</taxon>
        <taxon>Marivita</taxon>
    </lineage>
</organism>
<keyword evidence="12" id="KW-1185">Reference proteome</keyword>
<dbReference type="RefSeq" id="WP_171045997.1">
    <property type="nucleotide sequence ID" value="NZ_JAFBWU010000015.1"/>
</dbReference>
<feature type="coiled-coil region" evidence="6">
    <location>
        <begin position="241"/>
        <end position="268"/>
    </location>
</feature>
<feature type="transmembrane region" description="Helical" evidence="7">
    <location>
        <begin position="6"/>
        <end position="28"/>
    </location>
</feature>
<dbReference type="EMBL" id="JAFBXF010000015">
    <property type="protein sequence ID" value="MBM2419059.1"/>
    <property type="molecule type" value="Genomic_DNA"/>
</dbReference>
<feature type="transmembrane region" description="Helical" evidence="7">
    <location>
        <begin position="100"/>
        <end position="120"/>
    </location>
</feature>
<sequence>MGQLQFDLYNLLTSLVVFLTALAVLWIAMSSRRSSSGQLEERLNRLGFLTDPVEGDETQEQLHAREAMQRALAELDTLKNRDGRFFLTRLLTRSGTERTLVRHIILSLSIAVVLQLVLMLFDVPTLPAVGIAFAIGIIGPILHLRRLSKRRMQVFANELPGALDLIVRGIRAGLPLLECLQMVVEEWNDPLKREFMRVTNDMGMGLSIRDAIVRFADRVPVPEARLFAIVISLQAQSGGNLSEVLSNLADMLREKAKLQSKIRAMTSEARTSAWIIGSIPILLIGAVSALSPDFLAPLFETETGNVILVFCVGWMVTGFVVMRGMMRVEI</sequence>
<proteinExistence type="predicted"/>
<comment type="subcellular location">
    <subcellularLocation>
        <location evidence="1">Cell membrane</location>
        <topology evidence="1">Multi-pass membrane protein</topology>
    </subcellularLocation>
</comment>
<dbReference type="PANTHER" id="PTHR35007:SF1">
    <property type="entry name" value="PILUS ASSEMBLY PROTEIN"/>
    <property type="match status" value="1"/>
</dbReference>
<dbReference type="GeneID" id="62642233"/>
<feature type="transmembrane region" description="Helical" evidence="7">
    <location>
        <begin position="126"/>
        <end position="144"/>
    </location>
</feature>
<dbReference type="InterPro" id="IPR042094">
    <property type="entry name" value="T2SS_GspF_sf"/>
</dbReference>
<keyword evidence="5 7" id="KW-0472">Membrane</keyword>
<dbReference type="InterPro" id="IPR018076">
    <property type="entry name" value="T2SS_GspF_dom"/>
</dbReference>
<evidence type="ECO:0000313" key="12">
    <source>
        <dbReference type="Proteomes" id="UP000809440"/>
    </source>
</evidence>
<feature type="transmembrane region" description="Helical" evidence="7">
    <location>
        <begin position="303"/>
        <end position="322"/>
    </location>
</feature>
<protein>
    <submittedName>
        <fullName evidence="9">Type II secretion system F family protein</fullName>
    </submittedName>
</protein>
<comment type="caution">
    <text evidence="9">The sequence shown here is derived from an EMBL/GenBank/DDBJ whole genome shotgun (WGS) entry which is preliminary data.</text>
</comment>
<evidence type="ECO:0000256" key="7">
    <source>
        <dbReference type="SAM" id="Phobius"/>
    </source>
</evidence>
<accession>A0A9Q2P0J1</accession>
<evidence type="ECO:0000256" key="6">
    <source>
        <dbReference type="SAM" id="Coils"/>
    </source>
</evidence>
<evidence type="ECO:0000313" key="9">
    <source>
        <dbReference type="EMBL" id="MBM2414388.1"/>
    </source>
</evidence>
<keyword evidence="4 7" id="KW-1133">Transmembrane helix</keyword>
<evidence type="ECO:0000313" key="10">
    <source>
        <dbReference type="EMBL" id="MBM2419059.1"/>
    </source>
</evidence>
<keyword evidence="2" id="KW-1003">Cell membrane</keyword>
<dbReference type="AlphaFoldDB" id="A0A9Q2P0J1"/>
<evidence type="ECO:0000256" key="1">
    <source>
        <dbReference type="ARBA" id="ARBA00004651"/>
    </source>
</evidence>
<reference evidence="9 12" key="1">
    <citation type="submission" date="2021-01" db="EMBL/GenBank/DDBJ databases">
        <title>Diatom-associated Roseobacters Show Island Model of Population Structure.</title>
        <authorList>
            <person name="Qu L."/>
            <person name="Feng X."/>
            <person name="Chen Y."/>
            <person name="Li L."/>
            <person name="Wang X."/>
            <person name="Hu Z."/>
            <person name="Wang H."/>
            <person name="Luo H."/>
        </authorList>
    </citation>
    <scope>NUCLEOTIDE SEQUENCE</scope>
    <source>
        <strain evidence="10 12">CC28-63</strain>
        <strain evidence="9">CC28-69</strain>
    </source>
</reference>
<evidence type="ECO:0000256" key="5">
    <source>
        <dbReference type="ARBA" id="ARBA00023136"/>
    </source>
</evidence>
<feature type="transmembrane region" description="Helical" evidence="7">
    <location>
        <begin position="271"/>
        <end position="291"/>
    </location>
</feature>
<dbReference type="EMBL" id="JAFBXE010000015">
    <property type="protein sequence ID" value="MBM2414388.1"/>
    <property type="molecule type" value="Genomic_DNA"/>
</dbReference>
<keyword evidence="3 7" id="KW-0812">Transmembrane</keyword>
<evidence type="ECO:0000259" key="8">
    <source>
        <dbReference type="Pfam" id="PF00482"/>
    </source>
</evidence>
<keyword evidence="6" id="KW-0175">Coiled coil</keyword>
<evidence type="ECO:0000256" key="2">
    <source>
        <dbReference type="ARBA" id="ARBA00022475"/>
    </source>
</evidence>
<dbReference type="GO" id="GO:0005886">
    <property type="term" value="C:plasma membrane"/>
    <property type="evidence" value="ECO:0007669"/>
    <property type="project" value="UniProtKB-SubCell"/>
</dbReference>
<dbReference type="Proteomes" id="UP000755667">
    <property type="component" value="Unassembled WGS sequence"/>
</dbReference>
<dbReference type="PANTHER" id="PTHR35007">
    <property type="entry name" value="INTEGRAL MEMBRANE PROTEIN-RELATED"/>
    <property type="match status" value="1"/>
</dbReference>